<accession>A0A0J6WPL3</accession>
<dbReference type="EMBL" id="LEKT01000070">
    <property type="protein sequence ID" value="KMO85350.1"/>
    <property type="molecule type" value="Genomic_DNA"/>
</dbReference>
<sequence length="68" mass="8145">YSSYERAQNERHNRIFRKYVPKGKSIENYSAEQILWFAEDMNSLPRKSLEYDTPDDLFEAYLDTVYAA</sequence>
<dbReference type="SUPFAM" id="SSF53098">
    <property type="entry name" value="Ribonuclease H-like"/>
    <property type="match status" value="1"/>
</dbReference>
<dbReference type="InterPro" id="IPR051917">
    <property type="entry name" value="Transposase-Integrase"/>
</dbReference>
<organism evidence="1 2">
    <name type="scientific">Megasphaera cerevisiae DSM 20462</name>
    <dbReference type="NCBI Taxonomy" id="1122219"/>
    <lineage>
        <taxon>Bacteria</taxon>
        <taxon>Bacillati</taxon>
        <taxon>Bacillota</taxon>
        <taxon>Negativicutes</taxon>
        <taxon>Veillonellales</taxon>
        <taxon>Veillonellaceae</taxon>
        <taxon>Megasphaera</taxon>
    </lineage>
</organism>
<dbReference type="PANTHER" id="PTHR10948:SF23">
    <property type="entry name" value="TRANSPOSASE INSI FOR INSERTION SEQUENCE ELEMENT IS30A-RELATED"/>
    <property type="match status" value="1"/>
</dbReference>
<reference evidence="1 2" key="1">
    <citation type="submission" date="2015-06" db="EMBL/GenBank/DDBJ databases">
        <title>Draft genome sequence of beer spoilage bacterium Megasphaera cerevisiae type strain 20462.</title>
        <authorList>
            <person name="Kutumbaka K."/>
            <person name="Pasmowitz J."/>
            <person name="Mategko J."/>
            <person name="Reyes D."/>
            <person name="Friedrich A."/>
            <person name="Han S."/>
            <person name="Martens-Habbena W."/>
            <person name="Neal-McKinney J."/>
            <person name="Janagama H.K."/>
            <person name="Nadala C."/>
            <person name="Samadpour M."/>
        </authorList>
    </citation>
    <scope>NUCLEOTIDE SEQUENCE [LARGE SCALE GENOMIC DNA]</scope>
    <source>
        <strain evidence="1 2">DSM 20462</strain>
    </source>
</reference>
<dbReference type="GO" id="GO:0004803">
    <property type="term" value="F:transposase activity"/>
    <property type="evidence" value="ECO:0007669"/>
    <property type="project" value="TreeGrafter"/>
</dbReference>
<comment type="caution">
    <text evidence="1">The sequence shown here is derived from an EMBL/GenBank/DDBJ whole genome shotgun (WGS) entry which is preliminary data.</text>
</comment>
<protein>
    <submittedName>
        <fullName evidence="1">Integrase</fullName>
    </submittedName>
</protein>
<dbReference type="GO" id="GO:0032196">
    <property type="term" value="P:transposition"/>
    <property type="evidence" value="ECO:0007669"/>
    <property type="project" value="TreeGrafter"/>
</dbReference>
<keyword evidence="2" id="KW-1185">Reference proteome</keyword>
<proteinExistence type="predicted"/>
<dbReference type="PATRIC" id="fig|1122219.3.peg.3023"/>
<dbReference type="Proteomes" id="UP000036503">
    <property type="component" value="Unassembled WGS sequence"/>
</dbReference>
<gene>
    <name evidence="1" type="ORF">AB840_13975</name>
</gene>
<evidence type="ECO:0000313" key="1">
    <source>
        <dbReference type="EMBL" id="KMO85350.1"/>
    </source>
</evidence>
<dbReference type="InParanoid" id="A0A0J6WPL3"/>
<dbReference type="AlphaFoldDB" id="A0A0J6WPL3"/>
<dbReference type="GO" id="GO:0005829">
    <property type="term" value="C:cytosol"/>
    <property type="evidence" value="ECO:0007669"/>
    <property type="project" value="TreeGrafter"/>
</dbReference>
<evidence type="ECO:0000313" key="2">
    <source>
        <dbReference type="Proteomes" id="UP000036503"/>
    </source>
</evidence>
<feature type="non-terminal residue" evidence="1">
    <location>
        <position position="1"/>
    </location>
</feature>
<name>A0A0J6WPL3_9FIRM</name>
<dbReference type="PANTHER" id="PTHR10948">
    <property type="entry name" value="TRANSPOSASE"/>
    <property type="match status" value="1"/>
</dbReference>
<dbReference type="InterPro" id="IPR012337">
    <property type="entry name" value="RNaseH-like_sf"/>
</dbReference>